<dbReference type="NCBIfam" id="TIGR02532">
    <property type="entry name" value="IV_pilin_GFxxxE"/>
    <property type="match status" value="1"/>
</dbReference>
<dbReference type="Pfam" id="PF07963">
    <property type="entry name" value="N_methyl"/>
    <property type="match status" value="1"/>
</dbReference>
<evidence type="ECO:0000313" key="5">
    <source>
        <dbReference type="Proteomes" id="UP001596472"/>
    </source>
</evidence>
<dbReference type="InterPro" id="IPR012902">
    <property type="entry name" value="N_methyl_site"/>
</dbReference>
<sequence>MKQSKGTKNRARGFTLMELLVVVSIMVILAGLTMGVMSYVNQKQAVEQAKVQLGLLELALEDYYSENGEYPPNTRDDGTGGTDEIQKALFPTTANSKIYLAELNPDNDTQGWLSGTTGNYEILDPWGEPFRYRTNRTLSNGTVRVYASNPGFDIWSCGPDGQTKTGSKGDYDPDDELNRDDIRLW</sequence>
<dbReference type="Gene3D" id="3.30.700.10">
    <property type="entry name" value="Glycoprotein, Type 4 Pilin"/>
    <property type="match status" value="1"/>
</dbReference>
<evidence type="ECO:0000256" key="1">
    <source>
        <dbReference type="ARBA" id="ARBA00022481"/>
    </source>
</evidence>
<reference evidence="5" key="1">
    <citation type="journal article" date="2019" name="Int. J. Syst. Evol. Microbiol.">
        <title>The Global Catalogue of Microorganisms (GCM) 10K type strain sequencing project: providing services to taxonomists for standard genome sequencing and annotation.</title>
        <authorList>
            <consortium name="The Broad Institute Genomics Platform"/>
            <consortium name="The Broad Institute Genome Sequencing Center for Infectious Disease"/>
            <person name="Wu L."/>
            <person name="Ma J."/>
        </authorList>
    </citation>
    <scope>NUCLEOTIDE SEQUENCE [LARGE SCALE GENOMIC DNA]</scope>
    <source>
        <strain evidence="5">CGMCC 4.1467</strain>
    </source>
</reference>
<dbReference type="SUPFAM" id="SSF54523">
    <property type="entry name" value="Pili subunits"/>
    <property type="match status" value="1"/>
</dbReference>
<keyword evidence="5" id="KW-1185">Reference proteome</keyword>
<dbReference type="PRINTS" id="PR00813">
    <property type="entry name" value="BCTERIALGSPG"/>
</dbReference>
<dbReference type="Proteomes" id="UP001596472">
    <property type="component" value="Unassembled WGS sequence"/>
</dbReference>
<evidence type="ECO:0000256" key="2">
    <source>
        <dbReference type="SAM" id="MobiDB-lite"/>
    </source>
</evidence>
<gene>
    <name evidence="4" type="ORF">ACFQY0_02860</name>
</gene>
<dbReference type="InterPro" id="IPR000983">
    <property type="entry name" value="Bac_GSPG_pilin"/>
</dbReference>
<accession>A0ABW2L4L5</accession>
<keyword evidence="1" id="KW-0488">Methylation</keyword>
<evidence type="ECO:0000313" key="4">
    <source>
        <dbReference type="EMBL" id="MFC7336105.1"/>
    </source>
</evidence>
<dbReference type="InterPro" id="IPR045584">
    <property type="entry name" value="Pilin-like"/>
</dbReference>
<keyword evidence="3" id="KW-0812">Transmembrane</keyword>
<protein>
    <submittedName>
        <fullName evidence="4">Prepilin-type N-terminal cleavage/methylation domain-containing protein</fullName>
    </submittedName>
</protein>
<keyword evidence="3" id="KW-1133">Transmembrane helix</keyword>
<keyword evidence="3" id="KW-0472">Membrane</keyword>
<organism evidence="4 5">
    <name type="scientific">Haloferula chungangensis</name>
    <dbReference type="NCBI Taxonomy" id="1048331"/>
    <lineage>
        <taxon>Bacteria</taxon>
        <taxon>Pseudomonadati</taxon>
        <taxon>Verrucomicrobiota</taxon>
        <taxon>Verrucomicrobiia</taxon>
        <taxon>Verrucomicrobiales</taxon>
        <taxon>Verrucomicrobiaceae</taxon>
        <taxon>Haloferula</taxon>
    </lineage>
</organism>
<evidence type="ECO:0000256" key="3">
    <source>
        <dbReference type="SAM" id="Phobius"/>
    </source>
</evidence>
<dbReference type="EMBL" id="JBHTBS010000001">
    <property type="protein sequence ID" value="MFC7336105.1"/>
    <property type="molecule type" value="Genomic_DNA"/>
</dbReference>
<feature type="region of interest" description="Disordered" evidence="2">
    <location>
        <begin position="157"/>
        <end position="179"/>
    </location>
</feature>
<dbReference type="PANTHER" id="PTHR30093">
    <property type="entry name" value="GENERAL SECRETION PATHWAY PROTEIN G"/>
    <property type="match status" value="1"/>
</dbReference>
<proteinExistence type="predicted"/>
<comment type="caution">
    <text evidence="4">The sequence shown here is derived from an EMBL/GenBank/DDBJ whole genome shotgun (WGS) entry which is preliminary data.</text>
</comment>
<feature type="transmembrane region" description="Helical" evidence="3">
    <location>
        <begin position="20"/>
        <end position="40"/>
    </location>
</feature>
<dbReference type="RefSeq" id="WP_379708888.1">
    <property type="nucleotide sequence ID" value="NZ_JBHTBS010000001.1"/>
</dbReference>
<name>A0ABW2L4L5_9BACT</name>